<feature type="domain" description="ATPase BadF/BadG/BcrA/BcrD type" evidence="1">
    <location>
        <begin position="104"/>
        <end position="272"/>
    </location>
</feature>
<evidence type="ECO:0000313" key="3">
    <source>
        <dbReference type="Proteomes" id="UP000271708"/>
    </source>
</evidence>
<dbReference type="AlphaFoldDB" id="A0A650GFJ4"/>
<dbReference type="EMBL" id="CP044548">
    <property type="protein sequence ID" value="QGX08692.1"/>
    <property type="molecule type" value="Genomic_DNA"/>
</dbReference>
<dbReference type="InterPro" id="IPR002731">
    <property type="entry name" value="ATPase_BadF"/>
</dbReference>
<gene>
    <name evidence="2" type="ORF">EEW87_17375</name>
</gene>
<reference evidence="2 3" key="1">
    <citation type="submission" date="2019-09" db="EMBL/GenBank/DDBJ databases">
        <title>Complete Genome Sequence of Janibacter melonis M714 with both human health impact and industrial applications.</title>
        <authorList>
            <person name="Jin M."/>
            <person name="Zhao Q.R."/>
        </authorList>
    </citation>
    <scope>NUCLEOTIDE SEQUENCE [LARGE SCALE GENOMIC DNA]</scope>
    <source>
        <strain evidence="2 3">M714</strain>
    </source>
</reference>
<dbReference type="Proteomes" id="UP000271708">
    <property type="component" value="Chromosome"/>
</dbReference>
<evidence type="ECO:0000313" key="2">
    <source>
        <dbReference type="EMBL" id="QGX08692.1"/>
    </source>
</evidence>
<protein>
    <recommendedName>
        <fullName evidence="1">ATPase BadF/BadG/BcrA/BcrD type domain-containing protein</fullName>
    </recommendedName>
</protein>
<dbReference type="Gene3D" id="3.30.420.40">
    <property type="match status" value="2"/>
</dbReference>
<dbReference type="InterPro" id="IPR052519">
    <property type="entry name" value="Euk-type_GlcNAc_Kinase"/>
</dbReference>
<organism evidence="2 3">
    <name type="scientific">Janibacter melonis</name>
    <dbReference type="NCBI Taxonomy" id="262209"/>
    <lineage>
        <taxon>Bacteria</taxon>
        <taxon>Bacillati</taxon>
        <taxon>Actinomycetota</taxon>
        <taxon>Actinomycetes</taxon>
        <taxon>Micrococcales</taxon>
        <taxon>Intrasporangiaceae</taxon>
        <taxon>Janibacter</taxon>
    </lineage>
</organism>
<evidence type="ECO:0000259" key="1">
    <source>
        <dbReference type="Pfam" id="PF01869"/>
    </source>
</evidence>
<name>A0A650GFJ4_9MICO</name>
<dbReference type="KEGG" id="jme:EEW87_17375"/>
<dbReference type="PANTHER" id="PTHR43190:SF3">
    <property type="entry name" value="N-ACETYL-D-GLUCOSAMINE KINASE"/>
    <property type="match status" value="1"/>
</dbReference>
<sequence>MRAMRCLAVDVGGSGLRVTWAGERRGPVGRSGGVRLGPTGIDSADLVERALALAGDVDDGRGEGVDRLVWSTRGLMLQDPGPLREMLVARTGCAHVAIVSDAVGSLVGALGAVEPGAVVAAGTGAVAFATDLDATWRRVDGWGHVLGDEGSSAWLGLAGMRAALRAVDDRPRGSRALLDAARELLGEPATWPRQTMTGPHAPALLGSMAPAVTAAADGGDEVAAELCARAGTALACSLLDAAAGLPDVPLTAVGGLLGAARVRAALEEEVARHGRVLRPAAGDALDGARLLALRWRTHQLPHHEAHLRSAGAPPGQVARSGS</sequence>
<proteinExistence type="predicted"/>
<dbReference type="Pfam" id="PF01869">
    <property type="entry name" value="BcrAD_BadFG"/>
    <property type="match status" value="1"/>
</dbReference>
<dbReference type="InterPro" id="IPR043129">
    <property type="entry name" value="ATPase_NBD"/>
</dbReference>
<dbReference type="SUPFAM" id="SSF53067">
    <property type="entry name" value="Actin-like ATPase domain"/>
    <property type="match status" value="1"/>
</dbReference>
<dbReference type="PANTHER" id="PTHR43190">
    <property type="entry name" value="N-ACETYL-D-GLUCOSAMINE KINASE"/>
    <property type="match status" value="1"/>
</dbReference>
<accession>A0A650GFJ4</accession>